<keyword evidence="4" id="KW-0720">Serine protease</keyword>
<reference evidence="9" key="3">
    <citation type="submission" date="2025-09" db="UniProtKB">
        <authorList>
            <consortium name="Ensembl"/>
        </authorList>
    </citation>
    <scope>IDENTIFICATION</scope>
</reference>
<dbReference type="Pfam" id="PF00089">
    <property type="entry name" value="Trypsin"/>
    <property type="match status" value="1"/>
</dbReference>
<dbReference type="GeneID" id="100712464"/>
<evidence type="ECO:0000256" key="5">
    <source>
        <dbReference type="ARBA" id="ARBA00023157"/>
    </source>
</evidence>
<dbReference type="PANTHER" id="PTHR24253:SF144">
    <property type="entry name" value="CHYMOTRYPSIN-LIKE PROTEASE CTRL-1-RELATED"/>
    <property type="match status" value="1"/>
</dbReference>
<dbReference type="GO" id="GO:0006508">
    <property type="term" value="P:proteolysis"/>
    <property type="evidence" value="ECO:0007669"/>
    <property type="project" value="UniProtKB-KW"/>
</dbReference>
<keyword evidence="10" id="KW-1185">Reference proteome</keyword>
<dbReference type="InterPro" id="IPR001254">
    <property type="entry name" value="Trypsin_dom"/>
</dbReference>
<protein>
    <submittedName>
        <fullName evidence="9">Tryptase-2</fullName>
    </submittedName>
</protein>
<dbReference type="PRINTS" id="PR00722">
    <property type="entry name" value="CHYMOTRYPSIN"/>
</dbReference>
<evidence type="ECO:0000256" key="2">
    <source>
        <dbReference type="ARBA" id="ARBA00022729"/>
    </source>
</evidence>
<keyword evidence="1" id="KW-0645">Protease</keyword>
<feature type="domain" description="Peptidase S1" evidence="8">
    <location>
        <begin position="29"/>
        <end position="265"/>
    </location>
</feature>
<dbReference type="GO" id="GO:0004252">
    <property type="term" value="F:serine-type endopeptidase activity"/>
    <property type="evidence" value="ECO:0007669"/>
    <property type="project" value="InterPro"/>
</dbReference>
<keyword evidence="5" id="KW-1015">Disulfide bond</keyword>
<evidence type="ECO:0000256" key="7">
    <source>
        <dbReference type="SAM" id="SignalP"/>
    </source>
</evidence>
<dbReference type="SMART" id="SM00020">
    <property type="entry name" value="Tryp_SPc"/>
    <property type="match status" value="1"/>
</dbReference>
<feature type="signal peptide" evidence="7">
    <location>
        <begin position="1"/>
        <end position="22"/>
    </location>
</feature>
<dbReference type="OMA" id="GMPSERY"/>
<evidence type="ECO:0000256" key="4">
    <source>
        <dbReference type="ARBA" id="ARBA00022825"/>
    </source>
</evidence>
<accession>I3JG73</accession>
<dbReference type="Ensembl" id="ENSONIT00000007869.2">
    <property type="protein sequence ID" value="ENSONIP00000007864.2"/>
    <property type="gene ID" value="ENSONIG00000006241.2"/>
</dbReference>
<dbReference type="InterPro" id="IPR009003">
    <property type="entry name" value="Peptidase_S1_PA"/>
</dbReference>
<dbReference type="eggNOG" id="KOG3627">
    <property type="taxonomic scope" value="Eukaryota"/>
</dbReference>
<dbReference type="AlphaFoldDB" id="I3JG73"/>
<dbReference type="Gene3D" id="2.40.10.10">
    <property type="entry name" value="Trypsin-like serine proteases"/>
    <property type="match status" value="1"/>
</dbReference>
<name>I3JG73_ORENI</name>
<dbReference type="HOGENOM" id="CLU_006842_0_4_1"/>
<organism evidence="9 10">
    <name type="scientific">Oreochromis niloticus</name>
    <name type="common">Nile tilapia</name>
    <name type="synonym">Tilapia nilotica</name>
    <dbReference type="NCBI Taxonomy" id="8128"/>
    <lineage>
        <taxon>Eukaryota</taxon>
        <taxon>Metazoa</taxon>
        <taxon>Chordata</taxon>
        <taxon>Craniata</taxon>
        <taxon>Vertebrata</taxon>
        <taxon>Euteleostomi</taxon>
        <taxon>Actinopterygii</taxon>
        <taxon>Neopterygii</taxon>
        <taxon>Teleostei</taxon>
        <taxon>Neoteleostei</taxon>
        <taxon>Acanthomorphata</taxon>
        <taxon>Ovalentaria</taxon>
        <taxon>Cichlomorphae</taxon>
        <taxon>Cichliformes</taxon>
        <taxon>Cichlidae</taxon>
        <taxon>African cichlids</taxon>
        <taxon>Pseudocrenilabrinae</taxon>
        <taxon>Oreochromini</taxon>
        <taxon>Oreochromis</taxon>
    </lineage>
</organism>
<reference evidence="9" key="2">
    <citation type="submission" date="2025-08" db="UniProtKB">
        <authorList>
            <consortium name="Ensembl"/>
        </authorList>
    </citation>
    <scope>IDENTIFICATION</scope>
</reference>
<dbReference type="CDD" id="cd00190">
    <property type="entry name" value="Tryp_SPc"/>
    <property type="match status" value="1"/>
</dbReference>
<dbReference type="PROSITE" id="PS50240">
    <property type="entry name" value="TRYPSIN_DOM"/>
    <property type="match status" value="1"/>
</dbReference>
<reference evidence="10" key="1">
    <citation type="submission" date="2012-01" db="EMBL/GenBank/DDBJ databases">
        <title>The Genome Sequence of Oreochromis niloticus (Nile Tilapia).</title>
        <authorList>
            <consortium name="Broad Institute Genome Assembly Team"/>
            <consortium name="Broad Institute Sequencing Platform"/>
            <person name="Di Palma F."/>
            <person name="Johnson J."/>
            <person name="Lander E.S."/>
            <person name="Lindblad-Toh K."/>
        </authorList>
    </citation>
    <scope>NUCLEOTIDE SEQUENCE [LARGE SCALE GENOMIC DNA]</scope>
</reference>
<dbReference type="Proteomes" id="UP000005207">
    <property type="component" value="Linkage group LG4"/>
</dbReference>
<dbReference type="InterPro" id="IPR001314">
    <property type="entry name" value="Peptidase_S1A"/>
</dbReference>
<gene>
    <name evidence="9" type="primary">LOC100712464</name>
</gene>
<evidence type="ECO:0000256" key="3">
    <source>
        <dbReference type="ARBA" id="ARBA00022801"/>
    </source>
</evidence>
<dbReference type="PANTHER" id="PTHR24253">
    <property type="entry name" value="TRANSMEMBRANE PROTEASE SERINE"/>
    <property type="match status" value="1"/>
</dbReference>
<evidence type="ECO:0000313" key="9">
    <source>
        <dbReference type="Ensembl" id="ENSONIP00000007864.2"/>
    </source>
</evidence>
<keyword evidence="6" id="KW-0325">Glycoprotein</keyword>
<dbReference type="InterPro" id="IPR043504">
    <property type="entry name" value="Peptidase_S1_PA_chymotrypsin"/>
</dbReference>
<evidence type="ECO:0000256" key="1">
    <source>
        <dbReference type="ARBA" id="ARBA00022670"/>
    </source>
</evidence>
<dbReference type="FunFam" id="2.40.10.10:FF:000024">
    <property type="entry name" value="Serine protease 53"/>
    <property type="match status" value="1"/>
</dbReference>
<dbReference type="GeneTree" id="ENSGT00940000163009"/>
<proteinExistence type="predicted"/>
<keyword evidence="2 7" id="KW-0732">Signal</keyword>
<evidence type="ECO:0000259" key="8">
    <source>
        <dbReference type="PROSITE" id="PS50240"/>
    </source>
</evidence>
<dbReference type="KEGG" id="onl:100712464"/>
<keyword evidence="3" id="KW-0378">Hydrolase</keyword>
<evidence type="ECO:0000256" key="6">
    <source>
        <dbReference type="ARBA" id="ARBA00023180"/>
    </source>
</evidence>
<evidence type="ECO:0000313" key="10">
    <source>
        <dbReference type="Proteomes" id="UP000005207"/>
    </source>
</evidence>
<feature type="chain" id="PRO_5025463696" evidence="7">
    <location>
        <begin position="23"/>
        <end position="274"/>
    </location>
</feature>
<sequence>MAFCKLLLTVLVLLHNSGGLLGNEVRSSIIGAEDAQKERWPWMVHLNVTSKDSKTVKWRCGATIVAKQWVLTSAHCVANLDYHRSFVAIGAYQLKKESNRYMGIGNIVSHVQYQDLGNSNYENDIALIKLKKPLAFSKDVAPVDLPDKDDTFGPSSECWITGWGEVGNGVPLKDPETLQQLKISIISQSTCKGRFPQIAPNTLCTSDTKGRGACKGDYGGPLVCRKRGKFVQVGIMSSGGCGPNDRPGICTEVAKYLTFINDYIHRPGKAPAEM</sequence>
<dbReference type="STRING" id="8128.ENSONIP00000007864"/>
<dbReference type="OrthoDB" id="10002959at2759"/>
<dbReference type="InParanoid" id="I3JG73"/>
<dbReference type="SUPFAM" id="SSF50494">
    <property type="entry name" value="Trypsin-like serine proteases"/>
    <property type="match status" value="1"/>
</dbReference>
<dbReference type="RefSeq" id="XP_019213869.1">
    <property type="nucleotide sequence ID" value="XM_019358324.2"/>
</dbReference>